<dbReference type="EMBL" id="CAJOBS010001818">
    <property type="protein sequence ID" value="CAF4765000.1"/>
    <property type="molecule type" value="Genomic_DNA"/>
</dbReference>
<dbReference type="Pfam" id="PF15625">
    <property type="entry name" value="CC2D2AN-C2"/>
    <property type="match status" value="1"/>
</dbReference>
<feature type="domain" description="DUF5523" evidence="4">
    <location>
        <begin position="241"/>
        <end position="469"/>
    </location>
</feature>
<evidence type="ECO:0000313" key="6">
    <source>
        <dbReference type="EMBL" id="CAF4765000.1"/>
    </source>
</evidence>
<keyword evidence="1" id="KW-0175">Coiled coil</keyword>
<feature type="region of interest" description="Disordered" evidence="2">
    <location>
        <begin position="1"/>
        <end position="91"/>
    </location>
</feature>
<dbReference type="Proteomes" id="UP000663865">
    <property type="component" value="Unassembled WGS sequence"/>
</dbReference>
<reference evidence="6" key="1">
    <citation type="submission" date="2021-02" db="EMBL/GenBank/DDBJ databases">
        <authorList>
            <person name="Nowell W R."/>
        </authorList>
    </citation>
    <scope>NUCLEOTIDE SEQUENCE</scope>
</reference>
<feature type="coiled-coil region" evidence="1">
    <location>
        <begin position="539"/>
        <end position="598"/>
    </location>
</feature>
<feature type="region of interest" description="Disordered" evidence="2">
    <location>
        <begin position="106"/>
        <end position="126"/>
    </location>
</feature>
<dbReference type="InterPro" id="IPR052434">
    <property type="entry name" value="Tectonic-like_complex_comp"/>
</dbReference>
<comment type="caution">
    <text evidence="6">The sequence shown here is derived from an EMBL/GenBank/DDBJ whole genome shotgun (WGS) entry which is preliminary data.</text>
</comment>
<feature type="domain" description="CC2D2A N-terminal C2" evidence="3">
    <location>
        <begin position="758"/>
        <end position="933"/>
    </location>
</feature>
<dbReference type="InterPro" id="IPR041510">
    <property type="entry name" value="DUF5523"/>
</dbReference>
<protein>
    <submittedName>
        <fullName evidence="6">Uncharacterized protein</fullName>
    </submittedName>
</protein>
<dbReference type="GO" id="GO:1905515">
    <property type="term" value="P:non-motile cilium assembly"/>
    <property type="evidence" value="ECO:0007669"/>
    <property type="project" value="TreeGrafter"/>
</dbReference>
<dbReference type="AlphaFoldDB" id="A0A821MDI6"/>
<accession>A0A821MDI6</accession>
<evidence type="ECO:0000313" key="7">
    <source>
        <dbReference type="Proteomes" id="UP000663838"/>
    </source>
</evidence>
<evidence type="ECO:0000313" key="5">
    <source>
        <dbReference type="EMBL" id="CAF3740829.1"/>
    </source>
</evidence>
<sequence length="1235" mass="142075">MDPPIAQRRRGRRTRSSTSQENLIKDSSSDVSPRESSAPAVVDDRRRQRRVQRLPTHQQYDNQAFAEEERPPPHPIERVNEDEEEDEENVQNAERLATHVVKQHQRNVNEVQQQIKKPKRTTISDSAVDDDKDALNEQIGEQQRNLLKRVGNIDDGHVLPVEPLPSTIGASHDRSLEQILEKARRARAGQSMDGVNTELMSTMGSSRRFGASSELKLQRTLGKLDAHIDATLFSTSTMGGDTSTRFDMENIQDKRIRQEIEKKQYERKSRWKDTADQLETAPSVSEKDDFFLKIWTEQQVDAQEPPTASARVAPVTTADNIVGGEETDEAAVPDDQAAGRDKRLPEEQQLLLPMLEDVQPAQYQRAEKAFDEDEERDLEQLRYKYVVGRPIGLREKFGDEAFEPRSLEDEGIFVGKKPIVPAKVVNRAEKRIYEECVKDNKPIDHWFGPDGALNTLPDPTKFVPTRPLIDDLFDPALGKEFYKAYQIDSEHGVASDPIGADRYRLDIDLEKISFIHHHYMSIEHVLAMRMKQMYQHYTVRKQQRIVQQLSDKIKALKSAENNCRTLYEQNKYADTDVPKELHERLTNYQNELRQARNQRCNEMKLDRQLLKSLLDTWQKMKDIRRTNGYSTTSLKLIIKQISGKRTKHYEQMQQQIEEEIVDEIALAEEQYQQETKAHSLIARKRKLQDTRKKRARQDLEKKRAAAMNTYNPDGENEQADIAIINEEEIYVPDKPEPRKPDEIRTTILAKYQNALRPPDEPEVLLEVVYTEPISTESECSARERARRHHLQTATDVIARIIINGKVMADTQAVRLTGDFEANFGQIFPCYVVRTPETIKIEFYESSARFRSPLAELYLPVPEQTVTSENYQLQGYEFSSNILREYNPNQTTAVGAGIHSPIQIPDGNLGFLNIEGILNAGISWGVQDGVALVPPDYITSKAHLSRQMGGGFQQDISMQAINLSNMKNLIEWIKQSNLDPYDPDNAFLINIMKDYSITRADTNFEINALQHFRLSIDENDEMDQDQEQMDIDTSLRFKLLQARKENIPDFKDFKDVPAYDYLVRRKYGVFKRFMIHQQEAADGDNVDQQIHGKRQTRIDIVRRQGERQLRKMREQVLARIALTAGRKSFSEMVVEESIPNIQALRGLLSSIYIEPTRPLYPSRRRTEQKKATNLALVANREVYILVNLIGAMDLPIRRSVLTQEGPKAGNQTKQAAERMVNNFVNIVRTVSFLSIH</sequence>
<dbReference type="Proteomes" id="UP000663838">
    <property type="component" value="Unassembled WGS sequence"/>
</dbReference>
<name>A0A821MDI6_9BILA</name>
<evidence type="ECO:0000256" key="1">
    <source>
        <dbReference type="SAM" id="Coils"/>
    </source>
</evidence>
<dbReference type="EMBL" id="CAJNYV010005372">
    <property type="protein sequence ID" value="CAF3740829.1"/>
    <property type="molecule type" value="Genomic_DNA"/>
</dbReference>
<dbReference type="InterPro" id="IPR028928">
    <property type="entry name" value="CC2D2AN-C2"/>
</dbReference>
<dbReference type="Pfam" id="PF17661">
    <property type="entry name" value="DUF5523"/>
    <property type="match status" value="1"/>
</dbReference>
<feature type="compositionally biased region" description="Polar residues" evidence="2">
    <location>
        <begin position="106"/>
        <end position="125"/>
    </location>
</feature>
<gene>
    <name evidence="5" type="ORF">KIK155_LOCUS29135</name>
    <name evidence="6" type="ORF">TOA249_LOCUS21247</name>
</gene>
<dbReference type="PANTHER" id="PTHR20837">
    <property type="entry name" value="CENTROSOMAL PROTEIN-RELATED"/>
    <property type="match status" value="1"/>
</dbReference>
<feature type="region of interest" description="Disordered" evidence="2">
    <location>
        <begin position="301"/>
        <end position="340"/>
    </location>
</feature>
<feature type="compositionally biased region" description="Acidic residues" evidence="2">
    <location>
        <begin position="80"/>
        <end position="89"/>
    </location>
</feature>
<evidence type="ECO:0000259" key="3">
    <source>
        <dbReference type="Pfam" id="PF15625"/>
    </source>
</evidence>
<feature type="compositionally biased region" description="Basic and acidic residues" evidence="2">
    <location>
        <begin position="67"/>
        <end position="79"/>
    </location>
</feature>
<evidence type="ECO:0000259" key="4">
    <source>
        <dbReference type="Pfam" id="PF17661"/>
    </source>
</evidence>
<dbReference type="GO" id="GO:0035869">
    <property type="term" value="C:ciliary transition zone"/>
    <property type="evidence" value="ECO:0007669"/>
    <property type="project" value="TreeGrafter"/>
</dbReference>
<dbReference type="PANTHER" id="PTHR20837:SF0">
    <property type="entry name" value="COILED-COIL AND C2 DOMAIN-CONTAINING PROTEIN 2A"/>
    <property type="match status" value="1"/>
</dbReference>
<dbReference type="GO" id="GO:1904491">
    <property type="term" value="P:protein localization to ciliary transition zone"/>
    <property type="evidence" value="ECO:0007669"/>
    <property type="project" value="TreeGrafter"/>
</dbReference>
<evidence type="ECO:0000256" key="2">
    <source>
        <dbReference type="SAM" id="MobiDB-lite"/>
    </source>
</evidence>
<organism evidence="6 7">
    <name type="scientific">Rotaria socialis</name>
    <dbReference type="NCBI Taxonomy" id="392032"/>
    <lineage>
        <taxon>Eukaryota</taxon>
        <taxon>Metazoa</taxon>
        <taxon>Spiralia</taxon>
        <taxon>Gnathifera</taxon>
        <taxon>Rotifera</taxon>
        <taxon>Eurotatoria</taxon>
        <taxon>Bdelloidea</taxon>
        <taxon>Philodinida</taxon>
        <taxon>Philodinidae</taxon>
        <taxon>Rotaria</taxon>
    </lineage>
</organism>
<proteinExistence type="predicted"/>